<dbReference type="EnsemblMetazoa" id="GPAI001579-RA">
    <property type="protein sequence ID" value="GPAI001579-PA"/>
    <property type="gene ID" value="GPAI001579"/>
</dbReference>
<evidence type="ECO:0000313" key="2">
    <source>
        <dbReference type="EnsemblMetazoa" id="GPAI001579-PA"/>
    </source>
</evidence>
<dbReference type="Proteomes" id="UP000092445">
    <property type="component" value="Unassembled WGS sequence"/>
</dbReference>
<reference evidence="3" key="1">
    <citation type="submission" date="2014-03" db="EMBL/GenBank/DDBJ databases">
        <authorList>
            <person name="Aksoy S."/>
            <person name="Warren W."/>
            <person name="Wilson R.K."/>
        </authorList>
    </citation>
    <scope>NUCLEOTIDE SEQUENCE [LARGE SCALE GENOMIC DNA]</scope>
    <source>
        <strain evidence="3">IAEA</strain>
    </source>
</reference>
<dbReference type="AlphaFoldDB" id="A0A1A9Z2B2"/>
<name>A0A1A9Z2B2_GLOPL</name>
<accession>A0A1A9Z2B2</accession>
<dbReference type="Pfam" id="PF13737">
    <property type="entry name" value="DDE_Tnp_1_5"/>
    <property type="match status" value="1"/>
</dbReference>
<dbReference type="InterPro" id="IPR025668">
    <property type="entry name" value="Tnp_DDE_dom"/>
</dbReference>
<dbReference type="InterPro" id="IPR053520">
    <property type="entry name" value="Transposase_Tn903"/>
</dbReference>
<evidence type="ECO:0000259" key="1">
    <source>
        <dbReference type="Pfam" id="PF13737"/>
    </source>
</evidence>
<evidence type="ECO:0000313" key="3">
    <source>
        <dbReference type="Proteomes" id="UP000092445"/>
    </source>
</evidence>
<organism evidence="2 3">
    <name type="scientific">Glossina pallidipes</name>
    <name type="common">Tsetse fly</name>
    <dbReference type="NCBI Taxonomy" id="7398"/>
    <lineage>
        <taxon>Eukaryota</taxon>
        <taxon>Metazoa</taxon>
        <taxon>Ecdysozoa</taxon>
        <taxon>Arthropoda</taxon>
        <taxon>Hexapoda</taxon>
        <taxon>Insecta</taxon>
        <taxon>Pterygota</taxon>
        <taxon>Neoptera</taxon>
        <taxon>Endopterygota</taxon>
        <taxon>Diptera</taxon>
        <taxon>Brachycera</taxon>
        <taxon>Muscomorpha</taxon>
        <taxon>Hippoboscoidea</taxon>
        <taxon>Glossinidae</taxon>
        <taxon>Glossina</taxon>
    </lineage>
</organism>
<feature type="domain" description="Transposase DDE" evidence="1">
    <location>
        <begin position="20"/>
        <end position="130"/>
    </location>
</feature>
<reference evidence="2" key="2">
    <citation type="submission" date="2020-05" db="UniProtKB">
        <authorList>
            <consortium name="EnsemblMetazoa"/>
        </authorList>
    </citation>
    <scope>IDENTIFICATION</scope>
    <source>
        <strain evidence="2">IAEA</strain>
    </source>
</reference>
<dbReference type="NCBIfam" id="NF033579">
    <property type="entry name" value="transpos_IS5_2"/>
    <property type="match status" value="1"/>
</dbReference>
<dbReference type="VEuPathDB" id="VectorBase:GPAI001579"/>
<dbReference type="InterPro" id="IPR053172">
    <property type="entry name" value="Tn903_transposase"/>
</dbReference>
<dbReference type="PANTHER" id="PTHR34631">
    <property type="match status" value="1"/>
</dbReference>
<proteinExistence type="predicted"/>
<dbReference type="PANTHER" id="PTHR34631:SF3">
    <property type="entry name" value="ISSOD12 TRANSPOSASE TNPA_ISSOD12"/>
    <property type="match status" value="1"/>
</dbReference>
<protein>
    <submittedName>
        <fullName evidence="2">Tnp_DDE_dom domain-containing protein</fullName>
    </submittedName>
</protein>
<sequence>MAKQKFKITNWPAYNKALRQRGALTVWLDESAVAAWTDSAQPEGRGRLLHYTDMAITTVLMMKRVFNLSLRALQGFVDLIFKLMGLSLFCPDYSLVSRRAKTVKISIKTPTRGKISHLVIDSTGLKVFGEGEWKVRQHGADRRRVWRKLHVAADSATHEIICADLSLSGTTDAQALPGLINQTHRKIREASADVAYDTRYCHDALLRKKIRPLIPPRKGGQYWPDKYHERNHAVANQYLSGNNDVWKKKTGYHRRSVAETAMFRIKTLLGGHLSLRDYDAQHSHCIMGVPAGVILSATSDLFNKAGNKWRVDNLEMNYFNIIKLTHPDLRHYAIYVTMEKGRFYIFGSADYHYYRYGKSDVCTISPMRDPRSIAGDIKRKILCHADYHIAVATNYHKKEKKKNEEKMIVLGMLKQLATVNEYNGNTYLSIKNGIKDGCATCKIVRAKGGTPLKPRWRSVYPVGVIVTRYQRRPMAAKKNKNKVVAFRLSQSDFAQFEEKLASSNMKKSAFFREVFLNANVSLTVKAKPSKDLAPLMLPVKCHHHSIPLSIMRLLIFASYCFQELMMLIRVSGYNNGGKEYLEEGQKSGREYTREELDERVILFGDLDLTQKIYQQIPDKGQERYATFTLSFREDELSYDTLLSITQEFKQFLMYTYEDEEYNFYAEAHLPKIKSVADRKTGETVERKPHIHIFVPRRNLLSGKEMNPRGMVERQVAYFEAFQEYINKTYHLASPREHVRVDPTSATDVLSRYKGDDFRGRHQAFKKQLVRDVIDKAIFSRGDFYAHVASFGDTRVRHQGKDNEYLAVRLPGDEKFTNLKETIFQGDFIVRRKFKKPPLDKAIIRDRLREWPQRAKEIKYVSKATPSFRQRYKAASSEEKLAI</sequence>
<keyword evidence="3" id="KW-1185">Reference proteome</keyword>